<sequence length="35" mass="3945">MPSIIHRLCLYLQQGFEQTLITPLPFLPSATKSTV</sequence>
<organism evidence="1">
    <name type="scientific">Anguilla anguilla</name>
    <name type="common">European freshwater eel</name>
    <name type="synonym">Muraena anguilla</name>
    <dbReference type="NCBI Taxonomy" id="7936"/>
    <lineage>
        <taxon>Eukaryota</taxon>
        <taxon>Metazoa</taxon>
        <taxon>Chordata</taxon>
        <taxon>Craniata</taxon>
        <taxon>Vertebrata</taxon>
        <taxon>Euteleostomi</taxon>
        <taxon>Actinopterygii</taxon>
        <taxon>Neopterygii</taxon>
        <taxon>Teleostei</taxon>
        <taxon>Anguilliformes</taxon>
        <taxon>Anguillidae</taxon>
        <taxon>Anguilla</taxon>
    </lineage>
</organism>
<reference evidence="1" key="2">
    <citation type="journal article" date="2015" name="Fish Shellfish Immunol.">
        <title>Early steps in the European eel (Anguilla anguilla)-Vibrio vulnificus interaction in the gills: Role of the RtxA13 toxin.</title>
        <authorList>
            <person name="Callol A."/>
            <person name="Pajuelo D."/>
            <person name="Ebbesson L."/>
            <person name="Teles M."/>
            <person name="MacKenzie S."/>
            <person name="Amaro C."/>
        </authorList>
    </citation>
    <scope>NUCLEOTIDE SEQUENCE</scope>
</reference>
<proteinExistence type="predicted"/>
<dbReference type="AlphaFoldDB" id="A0A0E9TEQ9"/>
<reference evidence="1" key="1">
    <citation type="submission" date="2014-11" db="EMBL/GenBank/DDBJ databases">
        <authorList>
            <person name="Amaro Gonzalez C."/>
        </authorList>
    </citation>
    <scope>NUCLEOTIDE SEQUENCE</scope>
</reference>
<dbReference type="EMBL" id="GBXM01056496">
    <property type="protein sequence ID" value="JAH52081.1"/>
    <property type="molecule type" value="Transcribed_RNA"/>
</dbReference>
<name>A0A0E9TEQ9_ANGAN</name>
<accession>A0A0E9TEQ9</accession>
<protein>
    <submittedName>
        <fullName evidence="1">Uncharacterized protein</fullName>
    </submittedName>
</protein>
<evidence type="ECO:0000313" key="1">
    <source>
        <dbReference type="EMBL" id="JAH52081.1"/>
    </source>
</evidence>